<organism evidence="1 2">
    <name type="scientific">Odoribacter splanchnicus</name>
    <dbReference type="NCBI Taxonomy" id="28118"/>
    <lineage>
        <taxon>Bacteria</taxon>
        <taxon>Pseudomonadati</taxon>
        <taxon>Bacteroidota</taxon>
        <taxon>Bacteroidia</taxon>
        <taxon>Bacteroidales</taxon>
        <taxon>Odoribacteraceae</taxon>
        <taxon>Odoribacter</taxon>
    </lineage>
</organism>
<reference evidence="1" key="1">
    <citation type="submission" date="2022-01" db="EMBL/GenBank/DDBJ databases">
        <title>Collection of gut derived symbiotic bacterial strains cultured from healthy donors.</title>
        <authorList>
            <person name="Lin H."/>
            <person name="Kohout C."/>
            <person name="Waligurski E."/>
            <person name="Pamer E.G."/>
        </authorList>
    </citation>
    <scope>NUCLEOTIDE SEQUENCE</scope>
    <source>
        <strain evidence="1">DFI.1.149</strain>
    </source>
</reference>
<comment type="caution">
    <text evidence="1">The sequence shown here is derived from an EMBL/GenBank/DDBJ whole genome shotgun (WGS) entry which is preliminary data.</text>
</comment>
<dbReference type="Pfam" id="PF16407">
    <property type="entry name" value="PKD_2"/>
    <property type="match status" value="1"/>
</dbReference>
<dbReference type="Proteomes" id="UP001199750">
    <property type="component" value="Unassembled WGS sequence"/>
</dbReference>
<dbReference type="InterPro" id="IPR032183">
    <property type="entry name" value="PKD-like"/>
</dbReference>
<accession>A0AAW5CFJ8</accession>
<dbReference type="EMBL" id="JAKNDN010000012">
    <property type="protein sequence ID" value="MCG4959685.1"/>
    <property type="molecule type" value="Genomic_DNA"/>
</dbReference>
<dbReference type="AlphaFoldDB" id="A0AAW5CFJ8"/>
<dbReference type="PROSITE" id="PS51257">
    <property type="entry name" value="PROKAR_LIPOPROTEIN"/>
    <property type="match status" value="1"/>
</dbReference>
<keyword evidence="1" id="KW-0449">Lipoprotein</keyword>
<dbReference type="RefSeq" id="WP_175316037.1">
    <property type="nucleotide sequence ID" value="NZ_BAABYK010000001.1"/>
</dbReference>
<protein>
    <submittedName>
        <fullName evidence="1">PKD-like family lipoprotein</fullName>
    </submittedName>
</protein>
<gene>
    <name evidence="1" type="ORF">L0P03_07455</name>
</gene>
<evidence type="ECO:0000313" key="1">
    <source>
        <dbReference type="EMBL" id="MCG4959685.1"/>
    </source>
</evidence>
<name>A0AAW5CFJ8_9BACT</name>
<evidence type="ECO:0000313" key="2">
    <source>
        <dbReference type="Proteomes" id="UP001199750"/>
    </source>
</evidence>
<sequence>MENAKRYILGVIMLLALIQGCYEDEGNYDYSPLPSIQINGMNTIYHPRRLLDSLIIPITVETEYASSDLKYTWFIFNSGKVDYISAVEVDTIGREKDLSYLVSEEPGNYILTVKVENTANQYAVYASASVRVESEFSRGFYILKETPDGNSDLDFSSDSLEMARDIFVSMKGEALKGKPLLLAQLMNTPYVDPNSQERTKGHVLGITTEESVCLLRTSDLVTVHDEESMFYGVEEEHPRRLARGFFRTMYFSENSVYSVRANTNGSGIMGVPDTIRGASKWAVYDRQKMGFMYWDELNGRFLFVNSNGVVSVYENNASSYQPNGIKDKMLYMGMLYNTANTSFKNVAYAVFESSGGERKLYKLKHGGTTNPVQEVQVFAGNTNFARATTYAVCASNTPMIYYVTDGVLYAYSLTNNIEVPVSVPGLQAGETVYYVANKYWRPYGGDYTKDYLVIGTTGGNNDYTLRLFNMVGGVPQGNSLPEYQFSGNGKVVDLQYIASTFTENMIVRGATGGNYGLCY</sequence>
<proteinExistence type="predicted"/>